<keyword evidence="1" id="KW-1015">Disulfide bond</keyword>
<dbReference type="PROSITE" id="PS51352">
    <property type="entry name" value="THIOREDOXIN_2"/>
    <property type="match status" value="1"/>
</dbReference>
<dbReference type="AlphaFoldDB" id="G3Q613"/>
<organism evidence="4 5">
    <name type="scientific">Gasterosteus aculeatus aculeatus</name>
    <name type="common">three-spined stickleback</name>
    <dbReference type="NCBI Taxonomy" id="481459"/>
    <lineage>
        <taxon>Eukaryota</taxon>
        <taxon>Metazoa</taxon>
        <taxon>Chordata</taxon>
        <taxon>Craniata</taxon>
        <taxon>Vertebrata</taxon>
        <taxon>Euteleostomi</taxon>
        <taxon>Actinopterygii</taxon>
        <taxon>Neopterygii</taxon>
        <taxon>Teleostei</taxon>
        <taxon>Neoteleostei</taxon>
        <taxon>Acanthomorphata</taxon>
        <taxon>Eupercaria</taxon>
        <taxon>Perciformes</taxon>
        <taxon>Cottioidei</taxon>
        <taxon>Gasterosteales</taxon>
        <taxon>Gasterosteidae</taxon>
        <taxon>Gasterosteus</taxon>
    </lineage>
</organism>
<evidence type="ECO:0000313" key="5">
    <source>
        <dbReference type="Proteomes" id="UP000007635"/>
    </source>
</evidence>
<protein>
    <recommendedName>
        <fullName evidence="3">Thioredoxin domain-containing protein</fullName>
    </recommendedName>
</protein>
<dbReference type="InterPro" id="IPR013766">
    <property type="entry name" value="Thioredoxin_domain"/>
</dbReference>
<dbReference type="PRINTS" id="PR00421">
    <property type="entry name" value="THIOREDOXIN"/>
</dbReference>
<feature type="domain" description="Thioredoxin" evidence="3">
    <location>
        <begin position="9"/>
        <end position="129"/>
    </location>
</feature>
<keyword evidence="2" id="KW-0676">Redox-active center</keyword>
<name>G3Q613_GASAC</name>
<dbReference type="SUPFAM" id="SSF52833">
    <property type="entry name" value="Thioredoxin-like"/>
    <property type="match status" value="1"/>
</dbReference>
<dbReference type="OMA" id="DFHALWC"/>
<dbReference type="OrthoDB" id="2121326at2759"/>
<dbReference type="Gene3D" id="3.40.30.10">
    <property type="entry name" value="Glutaredoxin"/>
    <property type="match status" value="1"/>
</dbReference>
<sequence>MVTQDAFSQSNNTSFTRFSAEECLQSSKGVEFHQILKDSGDKLVVVDFTATWCGPCKMIAPIFVKEAAKPENKNVVFLKVDVDDCEDVSKECGISCMPTFHFYKNGAKVFEFSGANVDTLLEKLVALRT</sequence>
<reference evidence="4 5" key="1">
    <citation type="journal article" date="2021" name="G3 (Bethesda)">
        <title>Improved contiguity of the threespine stickleback genome using long-read sequencing.</title>
        <authorList>
            <person name="Nath S."/>
            <person name="Shaw D.E."/>
            <person name="White M.A."/>
        </authorList>
    </citation>
    <scope>NUCLEOTIDE SEQUENCE [LARGE SCALE GENOMIC DNA]</scope>
    <source>
        <strain evidence="4 5">Lake Benthic</strain>
    </source>
</reference>
<reference evidence="4" key="3">
    <citation type="submission" date="2025-09" db="UniProtKB">
        <authorList>
            <consortium name="Ensembl"/>
        </authorList>
    </citation>
    <scope>IDENTIFICATION</scope>
</reference>
<evidence type="ECO:0000256" key="2">
    <source>
        <dbReference type="ARBA" id="ARBA00023284"/>
    </source>
</evidence>
<dbReference type="PROSITE" id="PS00194">
    <property type="entry name" value="THIOREDOXIN_1"/>
    <property type="match status" value="1"/>
</dbReference>
<proteinExistence type="predicted"/>
<dbReference type="Proteomes" id="UP000007635">
    <property type="component" value="Chromosome VII"/>
</dbReference>
<dbReference type="Bgee" id="ENSGACG00000019142">
    <property type="expression patterns" value="Expressed in pharyngeal gill and 13 other cell types or tissues"/>
</dbReference>
<evidence type="ECO:0000259" key="3">
    <source>
        <dbReference type="PROSITE" id="PS51352"/>
    </source>
</evidence>
<dbReference type="Ensembl" id="ENSGACT00000025368.2">
    <property type="protein sequence ID" value="ENSGACP00000025319.2"/>
    <property type="gene ID" value="ENSGACG00000019142.2"/>
</dbReference>
<dbReference type="Pfam" id="PF00085">
    <property type="entry name" value="Thioredoxin"/>
    <property type="match status" value="1"/>
</dbReference>
<evidence type="ECO:0000256" key="1">
    <source>
        <dbReference type="ARBA" id="ARBA00023157"/>
    </source>
</evidence>
<dbReference type="GeneTree" id="ENSGT00940000163988"/>
<accession>G3Q613</accession>
<dbReference type="InterPro" id="IPR036249">
    <property type="entry name" value="Thioredoxin-like_sf"/>
</dbReference>
<dbReference type="CDD" id="cd02947">
    <property type="entry name" value="TRX_family"/>
    <property type="match status" value="1"/>
</dbReference>
<dbReference type="FunFam" id="3.40.30.10:FF:000245">
    <property type="entry name" value="Thioredoxin"/>
    <property type="match status" value="1"/>
</dbReference>
<reference evidence="4" key="2">
    <citation type="submission" date="2025-08" db="UniProtKB">
        <authorList>
            <consortium name="Ensembl"/>
        </authorList>
    </citation>
    <scope>IDENTIFICATION</scope>
</reference>
<keyword evidence="5" id="KW-1185">Reference proteome</keyword>
<dbReference type="InterPro" id="IPR017937">
    <property type="entry name" value="Thioredoxin_CS"/>
</dbReference>
<evidence type="ECO:0000313" key="4">
    <source>
        <dbReference type="Ensembl" id="ENSGACP00000025319.2"/>
    </source>
</evidence>
<dbReference type="PANTHER" id="PTHR46115">
    <property type="entry name" value="THIOREDOXIN-LIKE PROTEIN 1"/>
    <property type="match status" value="1"/>
</dbReference>